<dbReference type="AlphaFoldDB" id="A0A699HT51"/>
<protein>
    <recommendedName>
        <fullName evidence="2">Protein kinase-like domain, concanavalin A-like lectin/glucanase domain protein</fullName>
    </recommendedName>
</protein>
<evidence type="ECO:0008006" key="2">
    <source>
        <dbReference type="Google" id="ProtNLM"/>
    </source>
</evidence>
<gene>
    <name evidence="1" type="ORF">Tci_446014</name>
</gene>
<name>A0A699HT51_TANCI</name>
<sequence length="133" mass="15202">MNDIESNNESVDTLLVSPFLESDSDSDDGEVLNELYEYGNAGTLHRKRIINSFDGYDLAFECMIGFRKFTAYFDPFLPMNIVTRKDYNTIMVDGLESTGMNLVSIIRDVYVFIGSFTYVTEFVVLEDIRGFIL</sequence>
<evidence type="ECO:0000313" key="1">
    <source>
        <dbReference type="EMBL" id="GEY74040.1"/>
    </source>
</evidence>
<dbReference type="EMBL" id="BKCJ010205178">
    <property type="protein sequence ID" value="GEY74040.1"/>
    <property type="molecule type" value="Genomic_DNA"/>
</dbReference>
<accession>A0A699HT51</accession>
<organism evidence="1">
    <name type="scientific">Tanacetum cinerariifolium</name>
    <name type="common">Dalmatian daisy</name>
    <name type="synonym">Chrysanthemum cinerariifolium</name>
    <dbReference type="NCBI Taxonomy" id="118510"/>
    <lineage>
        <taxon>Eukaryota</taxon>
        <taxon>Viridiplantae</taxon>
        <taxon>Streptophyta</taxon>
        <taxon>Embryophyta</taxon>
        <taxon>Tracheophyta</taxon>
        <taxon>Spermatophyta</taxon>
        <taxon>Magnoliopsida</taxon>
        <taxon>eudicotyledons</taxon>
        <taxon>Gunneridae</taxon>
        <taxon>Pentapetalae</taxon>
        <taxon>asterids</taxon>
        <taxon>campanulids</taxon>
        <taxon>Asterales</taxon>
        <taxon>Asteraceae</taxon>
        <taxon>Asteroideae</taxon>
        <taxon>Anthemideae</taxon>
        <taxon>Anthemidinae</taxon>
        <taxon>Tanacetum</taxon>
    </lineage>
</organism>
<comment type="caution">
    <text evidence="1">The sequence shown here is derived from an EMBL/GenBank/DDBJ whole genome shotgun (WGS) entry which is preliminary data.</text>
</comment>
<proteinExistence type="predicted"/>
<reference evidence="1" key="1">
    <citation type="journal article" date="2019" name="Sci. Rep.">
        <title>Draft genome of Tanacetum cinerariifolium, the natural source of mosquito coil.</title>
        <authorList>
            <person name="Yamashiro T."/>
            <person name="Shiraishi A."/>
            <person name="Satake H."/>
            <person name="Nakayama K."/>
        </authorList>
    </citation>
    <scope>NUCLEOTIDE SEQUENCE</scope>
</reference>